<feature type="compositionally biased region" description="Polar residues" evidence="1">
    <location>
        <begin position="57"/>
        <end position="77"/>
    </location>
</feature>
<feature type="region of interest" description="Disordered" evidence="1">
    <location>
        <begin position="32"/>
        <end position="77"/>
    </location>
</feature>
<evidence type="ECO:0000313" key="2">
    <source>
        <dbReference type="EMBL" id="KAJ7954693.1"/>
    </source>
</evidence>
<evidence type="ECO:0000256" key="1">
    <source>
        <dbReference type="SAM" id="MobiDB-lite"/>
    </source>
</evidence>
<name>A0AAD7LAT6_QUISA</name>
<organism evidence="2 3">
    <name type="scientific">Quillaja saponaria</name>
    <name type="common">Soap bark tree</name>
    <dbReference type="NCBI Taxonomy" id="32244"/>
    <lineage>
        <taxon>Eukaryota</taxon>
        <taxon>Viridiplantae</taxon>
        <taxon>Streptophyta</taxon>
        <taxon>Embryophyta</taxon>
        <taxon>Tracheophyta</taxon>
        <taxon>Spermatophyta</taxon>
        <taxon>Magnoliopsida</taxon>
        <taxon>eudicotyledons</taxon>
        <taxon>Gunneridae</taxon>
        <taxon>Pentapetalae</taxon>
        <taxon>rosids</taxon>
        <taxon>fabids</taxon>
        <taxon>Fabales</taxon>
        <taxon>Quillajaceae</taxon>
        <taxon>Quillaja</taxon>
    </lineage>
</organism>
<evidence type="ECO:0000313" key="3">
    <source>
        <dbReference type="Proteomes" id="UP001163823"/>
    </source>
</evidence>
<proteinExistence type="predicted"/>
<keyword evidence="3" id="KW-1185">Reference proteome</keyword>
<feature type="compositionally biased region" description="Low complexity" evidence="1">
    <location>
        <begin position="37"/>
        <end position="54"/>
    </location>
</feature>
<sequence length="174" mass="18989">MQKKSDQILKLLGGGQTLREARLKALKITKEIQGFGSSTSSPSSSSASDASAHSPFGSFSTGTPRPNNDMNDLNKFQSPTKFDAMQLSYSKDDNVHDEGKHLWDSPVVEEKGSFLDSDDETDGEKRDGFVIGIFSKLASIGPSNGNHAKVGFRSISDVGKVNKKKVDRHSSFWY</sequence>
<dbReference type="KEGG" id="qsa:O6P43_021404"/>
<dbReference type="EMBL" id="JARAOO010000009">
    <property type="protein sequence ID" value="KAJ7954693.1"/>
    <property type="molecule type" value="Genomic_DNA"/>
</dbReference>
<gene>
    <name evidence="2" type="ORF">O6P43_021404</name>
</gene>
<reference evidence="2" key="1">
    <citation type="journal article" date="2023" name="Science">
        <title>Elucidation of the pathway for biosynthesis of saponin adjuvants from the soapbark tree.</title>
        <authorList>
            <person name="Reed J."/>
            <person name="Orme A."/>
            <person name="El-Demerdash A."/>
            <person name="Owen C."/>
            <person name="Martin L.B.B."/>
            <person name="Misra R.C."/>
            <person name="Kikuchi S."/>
            <person name="Rejzek M."/>
            <person name="Martin A.C."/>
            <person name="Harkess A."/>
            <person name="Leebens-Mack J."/>
            <person name="Louveau T."/>
            <person name="Stephenson M.J."/>
            <person name="Osbourn A."/>
        </authorList>
    </citation>
    <scope>NUCLEOTIDE SEQUENCE</scope>
    <source>
        <strain evidence="2">S10</strain>
    </source>
</reference>
<protein>
    <submittedName>
        <fullName evidence="2">Epsin-3</fullName>
    </submittedName>
</protein>
<accession>A0AAD7LAT6</accession>
<dbReference type="Proteomes" id="UP001163823">
    <property type="component" value="Chromosome 9"/>
</dbReference>
<comment type="caution">
    <text evidence="2">The sequence shown here is derived from an EMBL/GenBank/DDBJ whole genome shotgun (WGS) entry which is preliminary data.</text>
</comment>
<dbReference type="AlphaFoldDB" id="A0AAD7LAT6"/>